<keyword evidence="1" id="KW-0680">Restriction system</keyword>
<reference evidence="4" key="2">
    <citation type="journal article" date="2021" name="PeerJ">
        <title>Extensive microbial diversity within the chicken gut microbiome revealed by metagenomics and culture.</title>
        <authorList>
            <person name="Gilroy R."/>
            <person name="Ravi A."/>
            <person name="Getino M."/>
            <person name="Pursley I."/>
            <person name="Horton D.L."/>
            <person name="Alikhan N.F."/>
            <person name="Baker D."/>
            <person name="Gharbi K."/>
            <person name="Hall N."/>
            <person name="Watson M."/>
            <person name="Adriaenssens E.M."/>
            <person name="Foster-Nyarko E."/>
            <person name="Jarju S."/>
            <person name="Secka A."/>
            <person name="Antonio M."/>
            <person name="Oren A."/>
            <person name="Chaudhuri R.R."/>
            <person name="La Ragione R."/>
            <person name="Hildebrand F."/>
            <person name="Pallen M.J."/>
        </authorList>
    </citation>
    <scope>NUCLEOTIDE SEQUENCE</scope>
    <source>
        <strain evidence="4">CHK183-6373</strain>
    </source>
</reference>
<protein>
    <submittedName>
        <fullName evidence="4">Restriction endonuclease subunit S</fullName>
    </submittedName>
</protein>
<dbReference type="PANTHER" id="PTHR43140:SF1">
    <property type="entry name" value="TYPE I RESTRICTION ENZYME ECOKI SPECIFICITY SUBUNIT"/>
    <property type="match status" value="1"/>
</dbReference>
<comment type="caution">
    <text evidence="4">The sequence shown here is derived from an EMBL/GenBank/DDBJ whole genome shotgun (WGS) entry which is preliminary data.</text>
</comment>
<dbReference type="AlphaFoldDB" id="A0A9D1TDE2"/>
<keyword evidence="4" id="KW-0255">Endonuclease</keyword>
<dbReference type="SUPFAM" id="SSF116734">
    <property type="entry name" value="DNA methylase specificity domain"/>
    <property type="match status" value="2"/>
</dbReference>
<dbReference type="EMBL" id="DVOT01000240">
    <property type="protein sequence ID" value="HIV28914.1"/>
    <property type="molecule type" value="Genomic_DNA"/>
</dbReference>
<dbReference type="InterPro" id="IPR044946">
    <property type="entry name" value="Restrct_endonuc_typeI_TRD_sf"/>
</dbReference>
<dbReference type="Gene3D" id="3.90.220.20">
    <property type="entry name" value="DNA methylase specificity domains"/>
    <property type="match status" value="2"/>
</dbReference>
<name>A0A9D1TDE2_9FIRM</name>
<dbReference type="Proteomes" id="UP000886884">
    <property type="component" value="Unassembled WGS sequence"/>
</dbReference>
<dbReference type="InterPro" id="IPR051212">
    <property type="entry name" value="Type-I_RE_S_subunit"/>
</dbReference>
<keyword evidence="2" id="KW-0238">DNA-binding</keyword>
<accession>A0A9D1TDE2</accession>
<evidence type="ECO:0000313" key="4">
    <source>
        <dbReference type="EMBL" id="HIV28914.1"/>
    </source>
</evidence>
<evidence type="ECO:0000256" key="2">
    <source>
        <dbReference type="ARBA" id="ARBA00023125"/>
    </source>
</evidence>
<evidence type="ECO:0000256" key="3">
    <source>
        <dbReference type="SAM" id="Coils"/>
    </source>
</evidence>
<sequence length="451" mass="52271">MKRYENYKSTQIPWVSQVPSHWMLIRNANILMLKHNIVGDRHTQFNLLSLTTGGIRIKNADDARGKVPTSFENYQEVLPGDMVFCLFDLDCSAVFSGKSEYHGMITSAYDVAVPNLKLVSTSYLDYWFRMVFSGRYYKSYSKSVRYTINWEIFKALKTSIPPRAEQDQIVRYLDWQVSKINRLIAAKRKQIELLSEEKQNIINAAVLHGVNDRCEKRTSPILFADWIPSHWRVLRGKYLFAEHDRRTETGNEVLLSVSHITGVTPRSEKNITMFQAESLVGYKICSVDDIAANTMWMWQGAIAVSDYYGVISPSYNTYHQIGNHYNRKYLDYLLRSNVMVNEYKAKSTGIRKSRLRLYPEQFLSMSFPIPPMDEQLEIVKYIEAKIQRIEVMVSTIHAEIQKIQDLRARLISDVVTGQIDVRGIEVPTFEYIDESNNNDENTEEMEAELDG</sequence>
<dbReference type="GO" id="GO:0009307">
    <property type="term" value="P:DNA restriction-modification system"/>
    <property type="evidence" value="ECO:0007669"/>
    <property type="project" value="UniProtKB-KW"/>
</dbReference>
<keyword evidence="3" id="KW-0175">Coiled coil</keyword>
<feature type="coiled-coil region" evidence="3">
    <location>
        <begin position="177"/>
        <end position="204"/>
    </location>
</feature>
<dbReference type="Gene3D" id="1.10.287.1120">
    <property type="entry name" value="Bipartite methylase S protein"/>
    <property type="match status" value="1"/>
</dbReference>
<reference evidence="4" key="1">
    <citation type="submission" date="2020-10" db="EMBL/GenBank/DDBJ databases">
        <authorList>
            <person name="Gilroy R."/>
        </authorList>
    </citation>
    <scope>NUCLEOTIDE SEQUENCE</scope>
    <source>
        <strain evidence="4">CHK183-6373</strain>
    </source>
</reference>
<organism evidence="4 5">
    <name type="scientific">Candidatus Ornithocaccomicrobium faecavium</name>
    <dbReference type="NCBI Taxonomy" id="2840890"/>
    <lineage>
        <taxon>Bacteria</taxon>
        <taxon>Bacillati</taxon>
        <taxon>Bacillota</taxon>
        <taxon>Clostridia</taxon>
        <taxon>Candidatus Ornithocaccomicrobium</taxon>
    </lineage>
</organism>
<evidence type="ECO:0000256" key="1">
    <source>
        <dbReference type="ARBA" id="ARBA00022747"/>
    </source>
</evidence>
<evidence type="ECO:0000313" key="5">
    <source>
        <dbReference type="Proteomes" id="UP000886884"/>
    </source>
</evidence>
<keyword evidence="4" id="KW-0540">Nuclease</keyword>
<gene>
    <name evidence="4" type="ORF">IAA64_13205</name>
</gene>
<keyword evidence="4" id="KW-0378">Hydrolase</keyword>
<dbReference type="PANTHER" id="PTHR43140">
    <property type="entry name" value="TYPE-1 RESTRICTION ENZYME ECOKI SPECIFICITY PROTEIN"/>
    <property type="match status" value="1"/>
</dbReference>
<dbReference type="GO" id="GO:0004519">
    <property type="term" value="F:endonuclease activity"/>
    <property type="evidence" value="ECO:0007669"/>
    <property type="project" value="UniProtKB-KW"/>
</dbReference>
<dbReference type="GO" id="GO:0003677">
    <property type="term" value="F:DNA binding"/>
    <property type="evidence" value="ECO:0007669"/>
    <property type="project" value="UniProtKB-KW"/>
</dbReference>
<proteinExistence type="predicted"/>